<comment type="similarity">
    <text evidence="1">Belongs to the HpcH/HpaI aldolase family.</text>
</comment>
<evidence type="ECO:0000259" key="4">
    <source>
        <dbReference type="Pfam" id="PF03328"/>
    </source>
</evidence>
<dbReference type="InterPro" id="IPR015813">
    <property type="entry name" value="Pyrv/PenolPyrv_kinase-like_dom"/>
</dbReference>
<dbReference type="InterPro" id="IPR005000">
    <property type="entry name" value="Aldolase/citrate-lyase_domain"/>
</dbReference>
<evidence type="ECO:0000313" key="6">
    <source>
        <dbReference type="Proteomes" id="UP000557204"/>
    </source>
</evidence>
<keyword evidence="6" id="KW-1185">Reference proteome</keyword>
<dbReference type="GO" id="GO:0046872">
    <property type="term" value="F:metal ion binding"/>
    <property type="evidence" value="ECO:0007669"/>
    <property type="project" value="UniProtKB-KW"/>
</dbReference>
<name>A0A849K736_9MICO</name>
<evidence type="ECO:0000313" key="5">
    <source>
        <dbReference type="EMBL" id="NNU28260.1"/>
    </source>
</evidence>
<keyword evidence="2" id="KW-0479">Metal-binding</keyword>
<organism evidence="5 6">
    <name type="scientific">Isoptericola sediminis</name>
    <dbReference type="NCBI Taxonomy" id="2733572"/>
    <lineage>
        <taxon>Bacteria</taxon>
        <taxon>Bacillati</taxon>
        <taxon>Actinomycetota</taxon>
        <taxon>Actinomycetes</taxon>
        <taxon>Micrococcales</taxon>
        <taxon>Promicromonosporaceae</taxon>
        <taxon>Isoptericola</taxon>
    </lineage>
</organism>
<proteinExistence type="inferred from homology"/>
<dbReference type="InterPro" id="IPR040442">
    <property type="entry name" value="Pyrv_kinase-like_dom_sf"/>
</dbReference>
<dbReference type="Gene3D" id="3.20.20.60">
    <property type="entry name" value="Phosphoenolpyruvate-binding domains"/>
    <property type="match status" value="1"/>
</dbReference>
<dbReference type="Proteomes" id="UP000557204">
    <property type="component" value="Unassembled WGS sequence"/>
</dbReference>
<protein>
    <submittedName>
        <fullName evidence="5">2-dehydro-3-deoxyglucarate aldolase</fullName>
    </submittedName>
</protein>
<dbReference type="GO" id="GO:0005737">
    <property type="term" value="C:cytoplasm"/>
    <property type="evidence" value="ECO:0007669"/>
    <property type="project" value="TreeGrafter"/>
</dbReference>
<feature type="domain" description="HpcH/HpaI aldolase/citrate lyase" evidence="4">
    <location>
        <begin position="27"/>
        <end position="250"/>
    </location>
</feature>
<dbReference type="EMBL" id="JABFAJ010000021">
    <property type="protein sequence ID" value="NNU28260.1"/>
    <property type="molecule type" value="Genomic_DNA"/>
</dbReference>
<reference evidence="5 6" key="1">
    <citation type="submission" date="2020-05" db="EMBL/GenBank/DDBJ databases">
        <title>Genome sequence of Isoptericola sp. JC619 isolated from Chilika lagoon, India.</title>
        <authorList>
            <person name="Kumar D."/>
            <person name="Appam K."/>
            <person name="Gandham S."/>
            <person name="Uppada J."/>
            <person name="Sasikala C."/>
            <person name="Venkata Ramana C."/>
        </authorList>
    </citation>
    <scope>NUCLEOTIDE SEQUENCE [LARGE SCALE GENOMIC DNA]</scope>
    <source>
        <strain evidence="5 6">JC619</strain>
    </source>
</reference>
<dbReference type="GO" id="GO:0016832">
    <property type="term" value="F:aldehyde-lyase activity"/>
    <property type="evidence" value="ECO:0007669"/>
    <property type="project" value="TreeGrafter"/>
</dbReference>
<dbReference type="InterPro" id="IPR050251">
    <property type="entry name" value="HpcH-HpaI_aldolase"/>
</dbReference>
<dbReference type="PANTHER" id="PTHR30502">
    <property type="entry name" value="2-KETO-3-DEOXY-L-RHAMNONATE ALDOLASE"/>
    <property type="match status" value="1"/>
</dbReference>
<dbReference type="Pfam" id="PF03328">
    <property type="entry name" value="HpcH_HpaI"/>
    <property type="match status" value="1"/>
</dbReference>
<sequence length="271" mass="27349">MPLRLSTDPSLADLLDAAASEGRALVGAWSSLGSPLAAEILAGSGLDVVLVDGEHGPNDLTTVLGQLQATAAYPVATLVRVPSGDPVRIKQVLDLGATNLLVPMVDSPAEAAEAVRAVRYPPAGIRGVGSALARSSRWNGVPGYLDGADDGITLVVQLETRAGVEAAEAIAAVDGVGAVLVGPADLAASLGHLGQQDHPEVVAAVHAAIEAGHRAGTPVAVNAFDPAMADRYVEAGAAFVAVGADVTLVAQGARRLVARRADHRTSPEEGE</sequence>
<dbReference type="SUPFAM" id="SSF51621">
    <property type="entry name" value="Phosphoenolpyruvate/pyruvate domain"/>
    <property type="match status" value="1"/>
</dbReference>
<dbReference type="PANTHER" id="PTHR30502:SF0">
    <property type="entry name" value="PHOSPHOENOLPYRUVATE CARBOXYLASE FAMILY PROTEIN"/>
    <property type="match status" value="1"/>
</dbReference>
<comment type="caution">
    <text evidence="5">The sequence shown here is derived from an EMBL/GenBank/DDBJ whole genome shotgun (WGS) entry which is preliminary data.</text>
</comment>
<evidence type="ECO:0000256" key="2">
    <source>
        <dbReference type="ARBA" id="ARBA00022723"/>
    </source>
</evidence>
<evidence type="ECO:0000256" key="1">
    <source>
        <dbReference type="ARBA" id="ARBA00005568"/>
    </source>
</evidence>
<dbReference type="AlphaFoldDB" id="A0A849K736"/>
<evidence type="ECO:0000256" key="3">
    <source>
        <dbReference type="ARBA" id="ARBA00023239"/>
    </source>
</evidence>
<gene>
    <name evidence="5" type="ORF">HLI28_12000</name>
</gene>
<dbReference type="RefSeq" id="WP_171247796.1">
    <property type="nucleotide sequence ID" value="NZ_JABFAJ010000021.1"/>
</dbReference>
<accession>A0A849K736</accession>
<keyword evidence="3" id="KW-0456">Lyase</keyword>